<dbReference type="CDD" id="cd00200">
    <property type="entry name" value="WD40"/>
    <property type="match status" value="1"/>
</dbReference>
<evidence type="ECO:0000313" key="5">
    <source>
        <dbReference type="EMBL" id="TDU81651.1"/>
    </source>
</evidence>
<accession>A0A4R7SRA8</accession>
<dbReference type="InterPro" id="IPR011047">
    <property type="entry name" value="Quinoprotein_ADH-like_sf"/>
</dbReference>
<dbReference type="EMBL" id="SOCA01000001">
    <property type="protein sequence ID" value="TDU81651.1"/>
    <property type="molecule type" value="Genomic_DNA"/>
</dbReference>
<dbReference type="Pfam" id="PF00400">
    <property type="entry name" value="WD40"/>
    <property type="match status" value="4"/>
</dbReference>
<gene>
    <name evidence="5" type="ORF">EI77_00961</name>
</gene>
<dbReference type="SUPFAM" id="SSF50998">
    <property type="entry name" value="Quinoprotein alcohol dehydrogenase-like"/>
    <property type="match status" value="1"/>
</dbReference>
<name>A0A4R7SRA8_9BACT</name>
<sequence>MDCHGADDADGGLALDTFSALMKGGEEGVSIVAGKADDSLLVKFLEGRSGRGGKNEFMPPGKRDKLKAEEIALIKAWINAGALGPVMADKPAAPREVITPKIAPKVAPKRSIQAMAFSDAAKLIAVGRYGEVELLNPVTRSVIRKLTGFKGRVNALAFSTDGATVYAAGGEAGILGEVRSWKTADGSALLSYAGHTDACYALALSPDGQMLATGGYDQKIRLWDASNGTEIKALKGHNGSVNGLAFRPDGKVLASASADRTVKLWAMPDGARLDTLSQPLKEQNAVVFSADGTQLLGAGMDSRIRVWQISATAKEGSNSISTSRFAHEGGILGLTLSRDGILLASSATDRSMKIWDATSLTEKSVLEKQSDWSPALAFAEKGQLYSGRVDGSLGVYDTSTGKSVPQAIAEPKPKMISVAKPKMAPKPELTRIITPALHSGGSFTLALQGKNLDAEPKVHFSHPDIQGIIVKSSIQPNQLRIKTSAPATLPRGAYEVWITTQQGETARMKLYADDLPATVSMPEHFKEGPFAITQLPASVWGKLVETGQQDVYQITVKAGEELVFDLAVQQVGSTALSPRLEILDPSLNVLALNRGLDPGADPFIAWKAPADGSYLVRVSNTTLDGSATHLYRLTLGALPYVTGWQPLSSTAQIESTVTLIGHHLDSIAPIVIKPGSTGLLPIPLPAGDIRYRVNPSQHVSMLSQVTETEPNNEVTNAQAISAPGTVNASLFSNGPQGDADHFVFEAKKGESWVIETLAAMAGSPADTKIQVLDEKGQPVPRLLLQSVRDSYNNFRSVDANNPDIRLQNWEEMDLNEYVYFNGDIMKTFRMPRGPDSGFLFYATDGKRRSYFDTSTTSHALDEACYTVIPHPLGTQLVPNGLPVFTLNHANDDEGTRRLGRDSRLAFTAPADGRYVIRVTDTRGLCGERFVYSLTVRQPAPDFTLAVSTNKVMAIPAGSSIGFSVEATRQDGFEGPIRVDIANVPAGYFASSPILIQAGHTLATGSIHALPTAKSDADWSQATLTATAEIAGKTVTHRMANFGKLTLGPAPKFIVHLEPDADGKPVMRQDTQETSPLELTLVPGQTVKAWIRVERNNFDDLINFDVHNLPHGVIIDDIGLNGIQVRAKENERPIYFRCAPWVEDQDPLCHAAMASARAEQDSSGLATSFPVLLKIRKSAGVVTR</sequence>
<protein>
    <submittedName>
        <fullName evidence="5">WD domain G-beta repeat uncharacterized protein</fullName>
    </submittedName>
</protein>
<organism evidence="5 6">
    <name type="scientific">Prosthecobacter fusiformis</name>
    <dbReference type="NCBI Taxonomy" id="48464"/>
    <lineage>
        <taxon>Bacteria</taxon>
        <taxon>Pseudomonadati</taxon>
        <taxon>Verrucomicrobiota</taxon>
        <taxon>Verrucomicrobiia</taxon>
        <taxon>Verrucomicrobiales</taxon>
        <taxon>Verrucomicrobiaceae</taxon>
        <taxon>Prosthecobacter</taxon>
    </lineage>
</organism>
<evidence type="ECO:0000256" key="1">
    <source>
        <dbReference type="ARBA" id="ARBA00022574"/>
    </source>
</evidence>
<evidence type="ECO:0000256" key="3">
    <source>
        <dbReference type="PROSITE-ProRule" id="PRU00221"/>
    </source>
</evidence>
<feature type="domain" description="Cytochrome C Planctomycete-type" evidence="4">
    <location>
        <begin position="2"/>
        <end position="43"/>
    </location>
</feature>
<dbReference type="SMART" id="SM00320">
    <property type="entry name" value="WD40"/>
    <property type="match status" value="6"/>
</dbReference>
<dbReference type="PROSITE" id="PS00678">
    <property type="entry name" value="WD_REPEATS_1"/>
    <property type="match status" value="2"/>
</dbReference>
<dbReference type="Pfam" id="PF07635">
    <property type="entry name" value="PSCyt1"/>
    <property type="match status" value="1"/>
</dbReference>
<dbReference type="InterPro" id="IPR011429">
    <property type="entry name" value="Cyt_c_Planctomycete-type"/>
</dbReference>
<dbReference type="PANTHER" id="PTHR22847:SF637">
    <property type="entry name" value="WD REPEAT DOMAIN 5B"/>
    <property type="match status" value="1"/>
</dbReference>
<feature type="repeat" description="WD" evidence="3">
    <location>
        <begin position="285"/>
        <end position="317"/>
    </location>
</feature>
<dbReference type="InterPro" id="IPR015943">
    <property type="entry name" value="WD40/YVTN_repeat-like_dom_sf"/>
</dbReference>
<dbReference type="InterPro" id="IPR001680">
    <property type="entry name" value="WD40_rpt"/>
</dbReference>
<dbReference type="PANTHER" id="PTHR22847">
    <property type="entry name" value="WD40 REPEAT PROTEIN"/>
    <property type="match status" value="1"/>
</dbReference>
<evidence type="ECO:0000259" key="4">
    <source>
        <dbReference type="Pfam" id="PF07635"/>
    </source>
</evidence>
<dbReference type="Proteomes" id="UP000295662">
    <property type="component" value="Unassembled WGS sequence"/>
</dbReference>
<evidence type="ECO:0000256" key="2">
    <source>
        <dbReference type="ARBA" id="ARBA00022737"/>
    </source>
</evidence>
<keyword evidence="6" id="KW-1185">Reference proteome</keyword>
<keyword evidence="1 3" id="KW-0853">WD repeat</keyword>
<evidence type="ECO:0000313" key="6">
    <source>
        <dbReference type="Proteomes" id="UP000295662"/>
    </source>
</evidence>
<dbReference type="Gene3D" id="2.60.120.380">
    <property type="match status" value="3"/>
</dbReference>
<dbReference type="PROSITE" id="PS50294">
    <property type="entry name" value="WD_REPEATS_REGION"/>
    <property type="match status" value="3"/>
</dbReference>
<feature type="repeat" description="WD" evidence="3">
    <location>
        <begin position="324"/>
        <end position="365"/>
    </location>
</feature>
<proteinExistence type="predicted"/>
<dbReference type="Gene3D" id="2.130.10.10">
    <property type="entry name" value="YVTN repeat-like/Quinoprotein amine dehydrogenase"/>
    <property type="match status" value="2"/>
</dbReference>
<reference evidence="5 6" key="1">
    <citation type="submission" date="2019-03" db="EMBL/GenBank/DDBJ databases">
        <title>Genomic Encyclopedia of Archaeal and Bacterial Type Strains, Phase II (KMG-II): from individual species to whole genera.</title>
        <authorList>
            <person name="Goeker M."/>
        </authorList>
    </citation>
    <scope>NUCLEOTIDE SEQUENCE [LARGE SCALE GENOMIC DNA]</scope>
    <source>
        <strain evidence="5 6">ATCC 25309</strain>
    </source>
</reference>
<feature type="repeat" description="WD" evidence="3">
    <location>
        <begin position="234"/>
        <end position="275"/>
    </location>
</feature>
<dbReference type="PRINTS" id="PR00320">
    <property type="entry name" value="GPROTEINBRPT"/>
</dbReference>
<dbReference type="InterPro" id="IPR020472">
    <property type="entry name" value="WD40_PAC1"/>
</dbReference>
<dbReference type="AlphaFoldDB" id="A0A4R7SRA8"/>
<feature type="repeat" description="WD" evidence="3">
    <location>
        <begin position="192"/>
        <end position="233"/>
    </location>
</feature>
<dbReference type="InterPro" id="IPR019775">
    <property type="entry name" value="WD40_repeat_CS"/>
</dbReference>
<comment type="caution">
    <text evidence="5">The sequence shown here is derived from an EMBL/GenBank/DDBJ whole genome shotgun (WGS) entry which is preliminary data.</text>
</comment>
<dbReference type="PROSITE" id="PS50082">
    <property type="entry name" value="WD_REPEATS_2"/>
    <property type="match status" value="4"/>
</dbReference>
<keyword evidence="2" id="KW-0677">Repeat</keyword>